<evidence type="ECO:0000256" key="2">
    <source>
        <dbReference type="ARBA" id="ARBA00022741"/>
    </source>
</evidence>
<dbReference type="PANTHER" id="PTHR43289:SF34">
    <property type="entry name" value="SERINE_THREONINE-PROTEIN KINASE YBDM-RELATED"/>
    <property type="match status" value="1"/>
</dbReference>
<keyword evidence="7" id="KW-0472">Membrane</keyword>
<dbReference type="SUPFAM" id="SSF47090">
    <property type="entry name" value="PGBD-like"/>
    <property type="match status" value="1"/>
</dbReference>
<evidence type="ECO:0000256" key="1">
    <source>
        <dbReference type="ARBA" id="ARBA00022679"/>
    </source>
</evidence>
<dbReference type="Pfam" id="PF00069">
    <property type="entry name" value="Pkinase"/>
    <property type="match status" value="1"/>
</dbReference>
<feature type="transmembrane region" description="Helical" evidence="7">
    <location>
        <begin position="358"/>
        <end position="379"/>
    </location>
</feature>
<evidence type="ECO:0000256" key="3">
    <source>
        <dbReference type="ARBA" id="ARBA00022777"/>
    </source>
</evidence>
<feature type="compositionally biased region" description="Pro residues" evidence="6">
    <location>
        <begin position="323"/>
        <end position="348"/>
    </location>
</feature>
<reference evidence="9" key="1">
    <citation type="submission" date="2009-10" db="EMBL/GenBank/DDBJ databases">
        <title>The genome sequence of Streptomyces sviceus strain ATCC 29083.</title>
        <authorList>
            <consortium name="The Broad Institute Genome Sequencing Platform"/>
            <consortium name="Broad Institute Microbial Sequencing Center"/>
            <person name="Fischbach M."/>
            <person name="Godfrey P."/>
            <person name="Ward D."/>
            <person name="Young S."/>
            <person name="Zeng Q."/>
            <person name="Koehrsen M."/>
            <person name="Alvarado L."/>
            <person name="Berlin A.M."/>
            <person name="Bochicchio J."/>
            <person name="Borenstein D."/>
            <person name="Chapman S.B."/>
            <person name="Chen Z."/>
            <person name="Engels R."/>
            <person name="Freedman E."/>
            <person name="Gellesch M."/>
            <person name="Goldberg J."/>
            <person name="Griggs A."/>
            <person name="Gujja S."/>
            <person name="Heilman E.R."/>
            <person name="Heiman D.I."/>
            <person name="Hepburn T.A."/>
            <person name="Howarth C."/>
            <person name="Jen D."/>
            <person name="Larson L."/>
            <person name="Lewis B."/>
            <person name="Mehta T."/>
            <person name="Park D."/>
            <person name="Pearson M."/>
            <person name="Richards J."/>
            <person name="Roberts A."/>
            <person name="Saif S."/>
            <person name="Shea T.D."/>
            <person name="Shenoy N."/>
            <person name="Sisk P."/>
            <person name="Stolte C."/>
            <person name="Sykes S.N."/>
            <person name="Thomson T."/>
            <person name="Walk T."/>
            <person name="White J."/>
            <person name="Yandava C."/>
            <person name="Straight P."/>
            <person name="Clardy J."/>
            <person name="Hung D."/>
            <person name="Kolter R."/>
            <person name="Mekalanos J."/>
            <person name="Walker S."/>
            <person name="Walsh C.T."/>
            <person name="Wieland-Brown L.C."/>
            <person name="Haas B."/>
            <person name="Nusbaum C."/>
            <person name="Birren B."/>
        </authorList>
    </citation>
    <scope>NUCLEOTIDE SEQUENCE [LARGE SCALE GENOMIC DNA]</scope>
    <source>
        <strain evidence="9">ATCC 29083</strain>
    </source>
</reference>
<feature type="region of interest" description="Disordered" evidence="6">
    <location>
        <begin position="323"/>
        <end position="352"/>
    </location>
</feature>
<dbReference type="Gene3D" id="1.10.101.10">
    <property type="entry name" value="PGBD-like superfamily/PGBD"/>
    <property type="match status" value="1"/>
</dbReference>
<dbReference type="PROSITE" id="PS00107">
    <property type="entry name" value="PROTEIN_KINASE_ATP"/>
    <property type="match status" value="1"/>
</dbReference>
<dbReference type="EMBL" id="CM000951">
    <property type="protein sequence ID" value="EFH29085.1"/>
    <property type="molecule type" value="Genomic_DNA"/>
</dbReference>
<dbReference type="InterPro" id="IPR036365">
    <property type="entry name" value="PGBD-like_sf"/>
</dbReference>
<keyword evidence="7" id="KW-1133">Transmembrane helix</keyword>
<evidence type="ECO:0000256" key="4">
    <source>
        <dbReference type="ARBA" id="ARBA00022840"/>
    </source>
</evidence>
<name>D6XBD4_STRX2</name>
<keyword evidence="10" id="KW-1185">Reference proteome</keyword>
<feature type="domain" description="Protein kinase" evidence="8">
    <location>
        <begin position="12"/>
        <end position="274"/>
    </location>
</feature>
<accession>D6XBD4</accession>
<dbReference type="Proteomes" id="UP000002785">
    <property type="component" value="Chromosome"/>
</dbReference>
<organism evidence="9 10">
    <name type="scientific">Streptomyces sviceus (strain ATCC 29083 / DSM 924 / JCM 4929 / NBRC 13980 / NCIMB 11184 / NRRL 5439 / UC 5370)</name>
    <dbReference type="NCBI Taxonomy" id="463191"/>
    <lineage>
        <taxon>Bacteria</taxon>
        <taxon>Bacillati</taxon>
        <taxon>Actinomycetota</taxon>
        <taxon>Actinomycetes</taxon>
        <taxon>Kitasatosporales</taxon>
        <taxon>Streptomycetaceae</taxon>
        <taxon>Streptomyces</taxon>
    </lineage>
</organism>
<dbReference type="InterPro" id="IPR036366">
    <property type="entry name" value="PGBDSf"/>
</dbReference>
<dbReference type="SMART" id="SM00220">
    <property type="entry name" value="S_TKc"/>
    <property type="match status" value="1"/>
</dbReference>
<dbReference type="Gene3D" id="1.10.510.10">
    <property type="entry name" value="Transferase(Phosphotransferase) domain 1"/>
    <property type="match status" value="1"/>
</dbReference>
<dbReference type="GO" id="GO:0004674">
    <property type="term" value="F:protein serine/threonine kinase activity"/>
    <property type="evidence" value="ECO:0007669"/>
    <property type="project" value="UniProtKB-KW"/>
</dbReference>
<dbReference type="InterPro" id="IPR000719">
    <property type="entry name" value="Prot_kinase_dom"/>
</dbReference>
<dbReference type="Gene3D" id="3.30.200.20">
    <property type="entry name" value="Phosphorylase Kinase, domain 1"/>
    <property type="match status" value="1"/>
</dbReference>
<proteinExistence type="predicted"/>
<dbReference type="AlphaFoldDB" id="D6XBD4"/>
<keyword evidence="9" id="KW-0723">Serine/threonine-protein kinase</keyword>
<evidence type="ECO:0000313" key="9">
    <source>
        <dbReference type="EMBL" id="EFH29085.1"/>
    </source>
</evidence>
<keyword evidence="1" id="KW-0808">Transferase</keyword>
<dbReference type="HOGENOM" id="CLU_000288_135_1_11"/>
<dbReference type="GO" id="GO:0005524">
    <property type="term" value="F:ATP binding"/>
    <property type="evidence" value="ECO:0007669"/>
    <property type="project" value="UniProtKB-UniRule"/>
</dbReference>
<dbReference type="PROSITE" id="PS50011">
    <property type="entry name" value="PROTEIN_KINASE_DOM"/>
    <property type="match status" value="1"/>
</dbReference>
<evidence type="ECO:0000256" key="5">
    <source>
        <dbReference type="PROSITE-ProRule" id="PRU10141"/>
    </source>
</evidence>
<keyword evidence="2 5" id="KW-0547">Nucleotide-binding</keyword>
<keyword evidence="4 5" id="KW-0067">ATP-binding</keyword>
<dbReference type="PROSITE" id="PS00108">
    <property type="entry name" value="PROTEIN_KINASE_ST"/>
    <property type="match status" value="1"/>
</dbReference>
<dbReference type="eggNOG" id="COG0515">
    <property type="taxonomic scope" value="Bacteria"/>
</dbReference>
<feature type="binding site" evidence="5">
    <location>
        <position position="42"/>
    </location>
    <ligand>
        <name>ATP</name>
        <dbReference type="ChEBI" id="CHEBI:30616"/>
    </ligand>
</feature>
<feature type="compositionally biased region" description="Low complexity" evidence="6">
    <location>
        <begin position="453"/>
        <end position="477"/>
    </location>
</feature>
<dbReference type="InterPro" id="IPR008271">
    <property type="entry name" value="Ser/Thr_kinase_AS"/>
</dbReference>
<sequence length="562" mass="58637">MRLGDPRRVGPYAPVALLGSGGMGRVYLARPVDDSPGLVAVKVIRPEYAEDPRFRRRFEREAAVHARLRTPHAPRLCGTGFEDELLWMATEYVPGFDLAEAVKEYDVLETTAVWRLVAELGQALAALAVEEIVHRDLKPSNVLLSVRGTHVIDFGISKAVDASAITGTGNRVGTPAYMSPEHLREGRSDTASDVFSLAGTLVYAATGRAPFGDGTGVDVMHRVAYENPNPELVGEISAADEELGALLTACLDKDPARRPTPQELIDAARVRPVAAAWPDPLGGKVLARQQAYEALHRLPLADLSRLRSPGDLPLPLAVRLPPPAPLPAAPDAPPPVQAENAPPPPGPSEEPARSRRKALLVVAAVLTICVVAAVALLLVRQDPPAVASPKAGATGADGTGPRGASDGSVSPSVGGLSRPDVDGAVAENRAPTAGTTSAKPHASGSADDRGDDSSPPGHAPSTTPSATASAEAPSAGTDTAPWLSECTYYDGNGRTRLGDSGKRVQQVQCMLTERGYSVGGTGVDGEFGSGTQNAVRAFQNERGLDADGVVAHDTWVALRSAE</sequence>
<dbReference type="CDD" id="cd14014">
    <property type="entry name" value="STKc_PknB_like"/>
    <property type="match status" value="1"/>
</dbReference>
<dbReference type="InterPro" id="IPR002477">
    <property type="entry name" value="Peptidoglycan-bd-like"/>
</dbReference>
<keyword evidence="3 9" id="KW-0418">Kinase</keyword>
<dbReference type="PANTHER" id="PTHR43289">
    <property type="entry name" value="MITOGEN-ACTIVATED PROTEIN KINASE KINASE KINASE 20-RELATED"/>
    <property type="match status" value="1"/>
</dbReference>
<feature type="region of interest" description="Disordered" evidence="6">
    <location>
        <begin position="385"/>
        <end position="483"/>
    </location>
</feature>
<dbReference type="InterPro" id="IPR017441">
    <property type="entry name" value="Protein_kinase_ATP_BS"/>
</dbReference>
<dbReference type="InterPro" id="IPR011009">
    <property type="entry name" value="Kinase-like_dom_sf"/>
</dbReference>
<evidence type="ECO:0000259" key="8">
    <source>
        <dbReference type="PROSITE" id="PS50011"/>
    </source>
</evidence>
<gene>
    <name evidence="9" type="ORF">SSEG_11348</name>
</gene>
<dbReference type="Pfam" id="PF01471">
    <property type="entry name" value="PG_binding_1"/>
    <property type="match status" value="1"/>
</dbReference>
<evidence type="ECO:0000256" key="6">
    <source>
        <dbReference type="SAM" id="MobiDB-lite"/>
    </source>
</evidence>
<keyword evidence="7" id="KW-0812">Transmembrane</keyword>
<evidence type="ECO:0000256" key="7">
    <source>
        <dbReference type="SAM" id="Phobius"/>
    </source>
</evidence>
<protein>
    <submittedName>
        <fullName evidence="9">Serine/threonine protein kinase</fullName>
    </submittedName>
</protein>
<dbReference type="SUPFAM" id="SSF56112">
    <property type="entry name" value="Protein kinase-like (PK-like)"/>
    <property type="match status" value="1"/>
</dbReference>
<evidence type="ECO:0000313" key="10">
    <source>
        <dbReference type="Proteomes" id="UP000002785"/>
    </source>
</evidence>